<keyword evidence="1" id="KW-0812">Transmembrane</keyword>
<reference evidence="3" key="1">
    <citation type="journal article" date="2023" name="Plant J.">
        <title>Genome sequences and population genomics provide insights into the demographic history, inbreeding, and mutation load of two 'living fossil' tree species of Dipteronia.</title>
        <authorList>
            <person name="Feng Y."/>
            <person name="Comes H.P."/>
            <person name="Chen J."/>
            <person name="Zhu S."/>
            <person name="Lu R."/>
            <person name="Zhang X."/>
            <person name="Li P."/>
            <person name="Qiu J."/>
            <person name="Olsen K.M."/>
            <person name="Qiu Y."/>
        </authorList>
    </citation>
    <scope>NUCLEOTIDE SEQUENCE</scope>
    <source>
        <strain evidence="3">KIB01</strain>
    </source>
</reference>
<comment type="caution">
    <text evidence="3">The sequence shown here is derived from an EMBL/GenBank/DDBJ whole genome shotgun (WGS) entry which is preliminary data.</text>
</comment>
<accession>A0AAD9TJY0</accession>
<keyword evidence="4" id="KW-1185">Reference proteome</keyword>
<evidence type="ECO:0000313" key="4">
    <source>
        <dbReference type="Proteomes" id="UP001280121"/>
    </source>
</evidence>
<evidence type="ECO:0000256" key="1">
    <source>
        <dbReference type="SAM" id="Phobius"/>
    </source>
</evidence>
<feature type="signal peptide" evidence="2">
    <location>
        <begin position="1"/>
        <end position="24"/>
    </location>
</feature>
<feature type="transmembrane region" description="Helical" evidence="1">
    <location>
        <begin position="85"/>
        <end position="104"/>
    </location>
</feature>
<evidence type="ECO:0000313" key="3">
    <source>
        <dbReference type="EMBL" id="KAK2637152.1"/>
    </source>
</evidence>
<gene>
    <name evidence="3" type="ORF">Ddye_031944</name>
</gene>
<dbReference type="AlphaFoldDB" id="A0AAD9TJY0"/>
<organism evidence="3 4">
    <name type="scientific">Dipteronia dyeriana</name>
    <dbReference type="NCBI Taxonomy" id="168575"/>
    <lineage>
        <taxon>Eukaryota</taxon>
        <taxon>Viridiplantae</taxon>
        <taxon>Streptophyta</taxon>
        <taxon>Embryophyta</taxon>
        <taxon>Tracheophyta</taxon>
        <taxon>Spermatophyta</taxon>
        <taxon>Magnoliopsida</taxon>
        <taxon>eudicotyledons</taxon>
        <taxon>Gunneridae</taxon>
        <taxon>Pentapetalae</taxon>
        <taxon>rosids</taxon>
        <taxon>malvids</taxon>
        <taxon>Sapindales</taxon>
        <taxon>Sapindaceae</taxon>
        <taxon>Hippocastanoideae</taxon>
        <taxon>Acereae</taxon>
        <taxon>Dipteronia</taxon>
    </lineage>
</organism>
<dbReference type="PANTHER" id="PTHR37727:SF1">
    <property type="entry name" value="ECOTROPIC VIRAL INTEGRATION SITE PROTEIN"/>
    <property type="match status" value="1"/>
</dbReference>
<keyword evidence="1" id="KW-0472">Membrane</keyword>
<feature type="chain" id="PRO_5042271682" evidence="2">
    <location>
        <begin position="25"/>
        <end position="112"/>
    </location>
</feature>
<dbReference type="Proteomes" id="UP001280121">
    <property type="component" value="Unassembled WGS sequence"/>
</dbReference>
<sequence length="112" mass="12465">MGRRRKADAQLFNLLSNLLQQVEALTNQEEVELRSKSKPLGLEVTKVLQSQHSLMRYNGAPFESIFQSGISLPPFFPGIKCCGCYMGFCLSFVFCFSVSSYICLARNSKGVG</sequence>
<evidence type="ECO:0000256" key="2">
    <source>
        <dbReference type="SAM" id="SignalP"/>
    </source>
</evidence>
<protein>
    <submittedName>
        <fullName evidence="3">Uncharacterized protein</fullName>
    </submittedName>
</protein>
<dbReference type="PANTHER" id="PTHR37727">
    <property type="entry name" value="ECOTROPIC VIRAL INTEGRATION SITE PROTEIN"/>
    <property type="match status" value="1"/>
</dbReference>
<name>A0AAD9TJY0_9ROSI</name>
<keyword evidence="2" id="KW-0732">Signal</keyword>
<keyword evidence="1" id="KW-1133">Transmembrane helix</keyword>
<proteinExistence type="predicted"/>
<dbReference type="EMBL" id="JANJYI010000009">
    <property type="protein sequence ID" value="KAK2637152.1"/>
    <property type="molecule type" value="Genomic_DNA"/>
</dbReference>